<proteinExistence type="predicted"/>
<comment type="caution">
    <text evidence="1">The sequence shown here is derived from an EMBL/GenBank/DDBJ whole genome shotgun (WGS) entry which is preliminary data.</text>
</comment>
<dbReference type="AlphaFoldDB" id="A0AA39J2B6"/>
<gene>
    <name evidence="1" type="ORF">EV421DRAFT_1741521</name>
</gene>
<evidence type="ECO:0008006" key="3">
    <source>
        <dbReference type="Google" id="ProtNLM"/>
    </source>
</evidence>
<evidence type="ECO:0000313" key="1">
    <source>
        <dbReference type="EMBL" id="KAK0433539.1"/>
    </source>
</evidence>
<protein>
    <recommendedName>
        <fullName evidence="3">Heterokaryon incompatibility domain-containing protein</fullName>
    </recommendedName>
</protein>
<keyword evidence="2" id="KW-1185">Reference proteome</keyword>
<dbReference type="EMBL" id="JAUEPT010000080">
    <property type="protein sequence ID" value="KAK0433539.1"/>
    <property type="molecule type" value="Genomic_DNA"/>
</dbReference>
<accession>A0AA39J2B6</accession>
<dbReference type="Proteomes" id="UP001175226">
    <property type="component" value="Unassembled WGS sequence"/>
</dbReference>
<name>A0AA39J2B6_9AGAR</name>
<sequence>MSLRERSLLPTRSKYESRLHLAILDALRTTCHWLLVSRRAEGPPISQANIVHVFGDEFLERHQYYGTELDLRKIHSQIYMLFTSPSSDARCLTHLKLDFREPILDGEVRMLMHALRSYPMEVLVLDGILGGHPSIIEDIATHMPDLLVLTLFLRGGSNQSASTHCMWPKPTWMYAPYFAQFTRLRHFEWNYQYFCDKVITPWSMLLLEGHDDQDGFVQPYLGHESDDYEETRHALYGASVFKAYCRAPELMVVYRLDSAMRCWLVRDDDSIPDGPSNVFDQVIPTLEWNPQMVEDCRNEQVSTLCTASRTRPPHESAQSWNQGLSAPYLKQTPFRLVLPSHSEPGVASTPSRVVYESLRGGMLDNHKYKRKRVAYPEVTISAFTETGQEESSIIVPLQRAYSGRIPVISSHLADTPCATLGIQGLLDQLNATLRTSYNLDNPFLSSPLEDCITNNYDFGIAYGRLRAIWYTDNWSTIQDELCRWEEEDRERRQKAIIDNRIVDTDLPPRRVWDLYSNRVVPWWIGKWPRPISHAWVDEKDRTVVRTPINRYEWPVPTPKDVDLNLIRIEMLNLGLEYTWLDILCLRQVGGQREDMRTEEWKLDVPTIGRVYAGSVNVVCYLSGLGRPLTLKEGDLESDRSWFRRAWTLQEVVDDHNRQIAGDTLHGPLHTEHKDGRYETELLTRFHKQLQSMHFMLFEVPKALEEMQKRVSTNPVDKIAGLSFVMNSQTIPVYYESESLEEAWTALVNSMHTMCRAQVFFLCPEPGNAGKKWRPSWDQVTVMLLPAYDFDPDITVDRNETLDKDLCDASYIERGFVWGLAVVEEGDRHGVLIVKDKGGIEHGFDITATHTHPILEDTYTMIYTCKFEGSRRHGWVVGRSLPGGKFEKVSTVETSHEEQRRLEDLRITKKRRYILI</sequence>
<reference evidence="1" key="1">
    <citation type="submission" date="2023-06" db="EMBL/GenBank/DDBJ databases">
        <authorList>
            <consortium name="Lawrence Berkeley National Laboratory"/>
            <person name="Ahrendt S."/>
            <person name="Sahu N."/>
            <person name="Indic B."/>
            <person name="Wong-Bajracharya J."/>
            <person name="Merenyi Z."/>
            <person name="Ke H.-M."/>
            <person name="Monk M."/>
            <person name="Kocsube S."/>
            <person name="Drula E."/>
            <person name="Lipzen A."/>
            <person name="Balint B."/>
            <person name="Henrissat B."/>
            <person name="Andreopoulos B."/>
            <person name="Martin F.M."/>
            <person name="Harder C.B."/>
            <person name="Rigling D."/>
            <person name="Ford K.L."/>
            <person name="Foster G.D."/>
            <person name="Pangilinan J."/>
            <person name="Papanicolaou A."/>
            <person name="Barry K."/>
            <person name="LaButti K."/>
            <person name="Viragh M."/>
            <person name="Koriabine M."/>
            <person name="Yan M."/>
            <person name="Riley R."/>
            <person name="Champramary S."/>
            <person name="Plett K.L."/>
            <person name="Tsai I.J."/>
            <person name="Slot J."/>
            <person name="Sipos G."/>
            <person name="Plett J."/>
            <person name="Nagy L.G."/>
            <person name="Grigoriev I.V."/>
        </authorList>
    </citation>
    <scope>NUCLEOTIDE SEQUENCE</scope>
    <source>
        <strain evidence="1">FPL87.14</strain>
    </source>
</reference>
<organism evidence="1 2">
    <name type="scientific">Armillaria borealis</name>
    <dbReference type="NCBI Taxonomy" id="47425"/>
    <lineage>
        <taxon>Eukaryota</taxon>
        <taxon>Fungi</taxon>
        <taxon>Dikarya</taxon>
        <taxon>Basidiomycota</taxon>
        <taxon>Agaricomycotina</taxon>
        <taxon>Agaricomycetes</taxon>
        <taxon>Agaricomycetidae</taxon>
        <taxon>Agaricales</taxon>
        <taxon>Marasmiineae</taxon>
        <taxon>Physalacriaceae</taxon>
        <taxon>Armillaria</taxon>
    </lineage>
</organism>
<evidence type="ECO:0000313" key="2">
    <source>
        <dbReference type="Proteomes" id="UP001175226"/>
    </source>
</evidence>